<evidence type="ECO:0000313" key="11">
    <source>
        <dbReference type="Proteomes" id="UP000826234"/>
    </source>
</evidence>
<keyword evidence="2" id="KW-0677">Repeat</keyword>
<gene>
    <name evidence="10" type="ORF">JD844_004575</name>
</gene>
<feature type="domain" description="Laminin EGF-like" evidence="9">
    <location>
        <begin position="132"/>
        <end position="176"/>
    </location>
</feature>
<evidence type="ECO:0000256" key="2">
    <source>
        <dbReference type="ARBA" id="ARBA00022737"/>
    </source>
</evidence>
<dbReference type="InterPro" id="IPR050440">
    <property type="entry name" value="Laminin/Netrin_ECM"/>
</dbReference>
<dbReference type="Pfam" id="PF00053">
    <property type="entry name" value="EGF_laminin"/>
    <property type="match status" value="1"/>
</dbReference>
<keyword evidence="1" id="KW-0732">Signal</keyword>
<feature type="disulfide bond" evidence="6">
    <location>
        <begin position="210"/>
        <end position="219"/>
    </location>
</feature>
<feature type="disulfide bond" evidence="7">
    <location>
        <begin position="152"/>
        <end position="161"/>
    </location>
</feature>
<dbReference type="PANTHER" id="PTHR10574:SF27">
    <property type="entry name" value="NETRIN-G2"/>
    <property type="match status" value="1"/>
</dbReference>
<evidence type="ECO:0000256" key="6">
    <source>
        <dbReference type="PROSITE-ProRule" id="PRU00076"/>
    </source>
</evidence>
<dbReference type="Gene3D" id="2.10.25.10">
    <property type="entry name" value="Laminin"/>
    <property type="match status" value="3"/>
</dbReference>
<dbReference type="InterPro" id="IPR002049">
    <property type="entry name" value="LE_dom"/>
</dbReference>
<comment type="caution">
    <text evidence="10">The sequence shown here is derived from an EMBL/GenBank/DDBJ whole genome shotgun (WGS) entry which is preliminary data.</text>
</comment>
<evidence type="ECO:0000259" key="9">
    <source>
        <dbReference type="PROSITE" id="PS50027"/>
    </source>
</evidence>
<dbReference type="Pfam" id="PF24973">
    <property type="entry name" value="EGF_LMN_ATRN"/>
    <property type="match status" value="1"/>
</dbReference>
<dbReference type="PANTHER" id="PTHR10574">
    <property type="entry name" value="NETRIN/LAMININ-RELATED"/>
    <property type="match status" value="1"/>
</dbReference>
<evidence type="ECO:0000259" key="8">
    <source>
        <dbReference type="PROSITE" id="PS50026"/>
    </source>
</evidence>
<dbReference type="CDD" id="cd00055">
    <property type="entry name" value="EGF_Lam"/>
    <property type="match status" value="2"/>
</dbReference>
<dbReference type="Proteomes" id="UP000826234">
    <property type="component" value="Unassembled WGS sequence"/>
</dbReference>
<name>A0ABQ7SDH2_PHRPL</name>
<evidence type="ECO:0000256" key="5">
    <source>
        <dbReference type="ARBA" id="ARBA00023292"/>
    </source>
</evidence>
<organism evidence="10 11">
    <name type="scientific">Phrynosoma platyrhinos</name>
    <name type="common">Desert horned lizard</name>
    <dbReference type="NCBI Taxonomy" id="52577"/>
    <lineage>
        <taxon>Eukaryota</taxon>
        <taxon>Metazoa</taxon>
        <taxon>Chordata</taxon>
        <taxon>Craniata</taxon>
        <taxon>Vertebrata</taxon>
        <taxon>Euteleostomi</taxon>
        <taxon>Lepidosauria</taxon>
        <taxon>Squamata</taxon>
        <taxon>Bifurcata</taxon>
        <taxon>Unidentata</taxon>
        <taxon>Episquamata</taxon>
        <taxon>Toxicofera</taxon>
        <taxon>Iguania</taxon>
        <taxon>Phrynosomatidae</taxon>
        <taxon>Phrynosomatinae</taxon>
        <taxon>Phrynosoma</taxon>
    </lineage>
</organism>
<keyword evidence="6" id="KW-0245">EGF-like domain</keyword>
<keyword evidence="4" id="KW-0325">Glycoprotein</keyword>
<dbReference type="PROSITE" id="PS01248">
    <property type="entry name" value="EGF_LAM_1"/>
    <property type="match status" value="1"/>
</dbReference>
<comment type="caution">
    <text evidence="6">Lacks conserved residue(s) required for the propagation of feature annotation.</text>
</comment>
<dbReference type="PROSITE" id="PS50027">
    <property type="entry name" value="EGF_LAM_2"/>
    <property type="match status" value="1"/>
</dbReference>
<protein>
    <recommendedName>
        <fullName evidence="12">Netrin G2</fullName>
    </recommendedName>
</protein>
<dbReference type="EMBL" id="JAIPUX010005291">
    <property type="protein sequence ID" value="KAH0615390.1"/>
    <property type="molecule type" value="Genomic_DNA"/>
</dbReference>
<evidence type="ECO:0000256" key="7">
    <source>
        <dbReference type="PROSITE-ProRule" id="PRU00460"/>
    </source>
</evidence>
<evidence type="ECO:0008006" key="12">
    <source>
        <dbReference type="Google" id="ProtNLM"/>
    </source>
</evidence>
<dbReference type="InterPro" id="IPR000742">
    <property type="entry name" value="EGF"/>
</dbReference>
<keyword evidence="5 7" id="KW-0424">Laminin EGF-like domain</keyword>
<evidence type="ECO:0000256" key="3">
    <source>
        <dbReference type="ARBA" id="ARBA00023157"/>
    </source>
</evidence>
<keyword evidence="11" id="KW-1185">Reference proteome</keyword>
<keyword evidence="3 6" id="KW-1015">Disulfide bond</keyword>
<accession>A0ABQ7SDH2</accession>
<feature type="disulfide bond" evidence="7">
    <location>
        <begin position="132"/>
        <end position="144"/>
    </location>
</feature>
<dbReference type="SMART" id="SM00180">
    <property type="entry name" value="EGF_Lam"/>
    <property type="match status" value="2"/>
</dbReference>
<dbReference type="InterPro" id="IPR056863">
    <property type="entry name" value="LMN_ATRN_NET-like_EGF"/>
</dbReference>
<dbReference type="SUPFAM" id="SSF57196">
    <property type="entry name" value="EGF/Laminin"/>
    <property type="match status" value="3"/>
</dbReference>
<feature type="domain" description="EGF-like" evidence="8">
    <location>
        <begin position="185"/>
        <end position="220"/>
    </location>
</feature>
<dbReference type="PROSITE" id="PS00022">
    <property type="entry name" value="EGF_1"/>
    <property type="match status" value="1"/>
</dbReference>
<evidence type="ECO:0000256" key="4">
    <source>
        <dbReference type="ARBA" id="ARBA00023180"/>
    </source>
</evidence>
<sequence length="261" mass="28734">MSDDLVIVNASPMCAGTDLGLNETHCFSSFTPSKTKPAHGAAKKHGKKPASPKVSKLIRLKSGSVPVASIETFKDCECYGHSNRCSFIDFLNLVTCISCKHNTRGQHCQHCRLGYYRNSSAELDDENICLDCNCNRIGSVANRCNETGYCDCKDFVTGPKCDECMSGYYWRQGCLRKYWCSAVAQANVCDEEFLICQNGGTCYENQRCLCPPSFKGVLCEQTKCEGENQECDTAADPSAFLSPAALLLSTLAVQLRQFLDL</sequence>
<reference evidence="10 11" key="1">
    <citation type="journal article" date="2022" name="Gigascience">
        <title>A chromosome-level genome assembly and annotation of the desert horned lizard, Phrynosoma platyrhinos, provides insight into chromosomal rearrangements among reptiles.</title>
        <authorList>
            <person name="Koochekian N."/>
            <person name="Ascanio A."/>
            <person name="Farleigh K."/>
            <person name="Card D.C."/>
            <person name="Schield D.R."/>
            <person name="Castoe T.A."/>
            <person name="Jezkova T."/>
        </authorList>
    </citation>
    <scope>NUCLEOTIDE SEQUENCE [LARGE SCALE GENOMIC DNA]</scope>
    <source>
        <strain evidence="10">NK-2021</strain>
    </source>
</reference>
<evidence type="ECO:0000313" key="10">
    <source>
        <dbReference type="EMBL" id="KAH0615390.1"/>
    </source>
</evidence>
<dbReference type="PROSITE" id="PS50026">
    <property type="entry name" value="EGF_3"/>
    <property type="match status" value="1"/>
</dbReference>
<evidence type="ECO:0000256" key="1">
    <source>
        <dbReference type="ARBA" id="ARBA00022729"/>
    </source>
</evidence>
<proteinExistence type="predicted"/>